<protein>
    <submittedName>
        <fullName evidence="1">Uncharacterized protein</fullName>
    </submittedName>
</protein>
<gene>
    <name evidence="1" type="ORF">PsorP6_014991</name>
</gene>
<accession>A0ACC0VSI9</accession>
<comment type="caution">
    <text evidence="1">The sequence shown here is derived from an EMBL/GenBank/DDBJ whole genome shotgun (WGS) entry which is preliminary data.</text>
</comment>
<keyword evidence="2" id="KW-1185">Reference proteome</keyword>
<evidence type="ECO:0000313" key="1">
    <source>
        <dbReference type="EMBL" id="KAI9909459.1"/>
    </source>
</evidence>
<proteinExistence type="predicted"/>
<evidence type="ECO:0000313" key="2">
    <source>
        <dbReference type="Proteomes" id="UP001163321"/>
    </source>
</evidence>
<sequence length="143" mass="16117">MTSDKYKDPCAAPPSCLATFGFDGNVVTMFTKKKLRLHIAGTNFRNSPRRSSATYDFDPGDGEIRTGPVNMYRMEQLHQNDNDFEEMDIFPGPLTEDVTGETILEFLDHRLKRSEATANAEEADEDERLLLGVLTNPLFVLAR</sequence>
<name>A0ACC0VSI9_9STRA</name>
<dbReference type="Proteomes" id="UP001163321">
    <property type="component" value="Chromosome 7"/>
</dbReference>
<reference evidence="1 2" key="1">
    <citation type="journal article" date="2022" name="bioRxiv">
        <title>The genome of the oomycete Peronosclerospora sorghi, a cosmopolitan pathogen of maize and sorghum, is inflated with dispersed pseudogenes.</title>
        <authorList>
            <person name="Fletcher K."/>
            <person name="Martin F."/>
            <person name="Isakeit T."/>
            <person name="Cavanaugh K."/>
            <person name="Magill C."/>
            <person name="Michelmore R."/>
        </authorList>
    </citation>
    <scope>NUCLEOTIDE SEQUENCE [LARGE SCALE GENOMIC DNA]</scope>
    <source>
        <strain evidence="1">P6</strain>
    </source>
</reference>
<organism evidence="1 2">
    <name type="scientific">Peronosclerospora sorghi</name>
    <dbReference type="NCBI Taxonomy" id="230839"/>
    <lineage>
        <taxon>Eukaryota</taxon>
        <taxon>Sar</taxon>
        <taxon>Stramenopiles</taxon>
        <taxon>Oomycota</taxon>
        <taxon>Peronosporomycetes</taxon>
        <taxon>Peronosporales</taxon>
        <taxon>Peronosporaceae</taxon>
        <taxon>Peronosclerospora</taxon>
    </lineage>
</organism>
<dbReference type="EMBL" id="CM047586">
    <property type="protein sequence ID" value="KAI9909459.1"/>
    <property type="molecule type" value="Genomic_DNA"/>
</dbReference>